<evidence type="ECO:0000313" key="2">
    <source>
        <dbReference type="EMBL" id="TWF34948.1"/>
    </source>
</evidence>
<dbReference type="SMART" id="SM00974">
    <property type="entry name" value="T5orf172"/>
    <property type="match status" value="1"/>
</dbReference>
<keyword evidence="3" id="KW-1185">Reference proteome</keyword>
<sequence>MEQVQVGKCVYILSTGKNVYKIGKTQDLHKRLAAYHTHLPVMFRVIRQYAALNMTDLEESLHIVFQHKRVKGEWFELSKDDLIICDNIARNYALQSLQKQQRKYNDIVFSDNPLLQVMEANEKYLMDYSRIADDVELGLNNDEIFQLHEGTVNKAIIDTVRRLLKYRTPNSAFLGKWLRVVNELSNGTSEALILQKYKNEVSRGTIQMIKRILRNQLY</sequence>
<evidence type="ECO:0000259" key="1">
    <source>
        <dbReference type="SMART" id="SM00974"/>
    </source>
</evidence>
<dbReference type="Pfam" id="PF13455">
    <property type="entry name" value="MUG113"/>
    <property type="match status" value="1"/>
</dbReference>
<dbReference type="EMBL" id="VIWO01000010">
    <property type="protein sequence ID" value="TWF34948.1"/>
    <property type="molecule type" value="Genomic_DNA"/>
</dbReference>
<dbReference type="OrthoDB" id="647741at2"/>
<gene>
    <name evidence="2" type="ORF">FHW36_110148</name>
</gene>
<dbReference type="RefSeq" id="WP_145673693.1">
    <property type="nucleotide sequence ID" value="NZ_VIWO01000010.1"/>
</dbReference>
<organism evidence="2 3">
    <name type="scientific">Chitinophaga polysaccharea</name>
    <dbReference type="NCBI Taxonomy" id="1293035"/>
    <lineage>
        <taxon>Bacteria</taxon>
        <taxon>Pseudomonadati</taxon>
        <taxon>Bacteroidota</taxon>
        <taxon>Chitinophagia</taxon>
        <taxon>Chitinophagales</taxon>
        <taxon>Chitinophagaceae</taxon>
        <taxon>Chitinophaga</taxon>
    </lineage>
</organism>
<dbReference type="AlphaFoldDB" id="A0A561PA49"/>
<protein>
    <submittedName>
        <fullName evidence="2">Meiotically Up-regulated Gene 113 (MUG113) protein</fullName>
    </submittedName>
</protein>
<name>A0A561PA49_9BACT</name>
<dbReference type="Proteomes" id="UP000320811">
    <property type="component" value="Unassembled WGS sequence"/>
</dbReference>
<dbReference type="InterPro" id="IPR018306">
    <property type="entry name" value="Phage_T5_Orf172_DNA-bd"/>
</dbReference>
<evidence type="ECO:0000313" key="3">
    <source>
        <dbReference type="Proteomes" id="UP000320811"/>
    </source>
</evidence>
<feature type="domain" description="Bacteriophage T5 Orf172 DNA-binding" evidence="1">
    <location>
        <begin position="14"/>
        <end position="89"/>
    </location>
</feature>
<proteinExistence type="predicted"/>
<accession>A0A561PA49</accession>
<comment type="caution">
    <text evidence="2">The sequence shown here is derived from an EMBL/GenBank/DDBJ whole genome shotgun (WGS) entry which is preliminary data.</text>
</comment>
<reference evidence="2 3" key="1">
    <citation type="submission" date="2019-06" db="EMBL/GenBank/DDBJ databases">
        <title>Sorghum-associated microbial communities from plants grown in Nebraska, USA.</title>
        <authorList>
            <person name="Schachtman D."/>
        </authorList>
    </citation>
    <scope>NUCLEOTIDE SEQUENCE [LARGE SCALE GENOMIC DNA]</scope>
    <source>
        <strain evidence="2 3">1209</strain>
    </source>
</reference>